<evidence type="ECO:0000313" key="2">
    <source>
        <dbReference type="Proteomes" id="UP000821865"/>
    </source>
</evidence>
<name>A0ACB8CEV0_DERSI</name>
<organism evidence="1 2">
    <name type="scientific">Dermacentor silvarum</name>
    <name type="common">Tick</name>
    <dbReference type="NCBI Taxonomy" id="543639"/>
    <lineage>
        <taxon>Eukaryota</taxon>
        <taxon>Metazoa</taxon>
        <taxon>Ecdysozoa</taxon>
        <taxon>Arthropoda</taxon>
        <taxon>Chelicerata</taxon>
        <taxon>Arachnida</taxon>
        <taxon>Acari</taxon>
        <taxon>Parasitiformes</taxon>
        <taxon>Ixodida</taxon>
        <taxon>Ixodoidea</taxon>
        <taxon>Ixodidae</taxon>
        <taxon>Rhipicephalinae</taxon>
        <taxon>Dermacentor</taxon>
    </lineage>
</organism>
<accession>A0ACB8CEV0</accession>
<reference evidence="1" key="1">
    <citation type="submission" date="2020-05" db="EMBL/GenBank/DDBJ databases">
        <title>Large-scale comparative analyses of tick genomes elucidate their genetic diversity and vector capacities.</title>
        <authorList>
            <person name="Jia N."/>
            <person name="Wang J."/>
            <person name="Shi W."/>
            <person name="Du L."/>
            <person name="Sun Y."/>
            <person name="Zhan W."/>
            <person name="Jiang J."/>
            <person name="Wang Q."/>
            <person name="Zhang B."/>
            <person name="Ji P."/>
            <person name="Sakyi L.B."/>
            <person name="Cui X."/>
            <person name="Yuan T."/>
            <person name="Jiang B."/>
            <person name="Yang W."/>
            <person name="Lam T.T.-Y."/>
            <person name="Chang Q."/>
            <person name="Ding S."/>
            <person name="Wang X."/>
            <person name="Zhu J."/>
            <person name="Ruan X."/>
            <person name="Zhao L."/>
            <person name="Wei J."/>
            <person name="Que T."/>
            <person name="Du C."/>
            <person name="Cheng J."/>
            <person name="Dai P."/>
            <person name="Han X."/>
            <person name="Huang E."/>
            <person name="Gao Y."/>
            <person name="Liu J."/>
            <person name="Shao H."/>
            <person name="Ye R."/>
            <person name="Li L."/>
            <person name="Wei W."/>
            <person name="Wang X."/>
            <person name="Wang C."/>
            <person name="Yang T."/>
            <person name="Huo Q."/>
            <person name="Li W."/>
            <person name="Guo W."/>
            <person name="Chen H."/>
            <person name="Zhou L."/>
            <person name="Ni X."/>
            <person name="Tian J."/>
            <person name="Zhou Y."/>
            <person name="Sheng Y."/>
            <person name="Liu T."/>
            <person name="Pan Y."/>
            <person name="Xia L."/>
            <person name="Li J."/>
            <person name="Zhao F."/>
            <person name="Cao W."/>
        </authorList>
    </citation>
    <scope>NUCLEOTIDE SEQUENCE</scope>
    <source>
        <strain evidence="1">Dsil-2018</strain>
    </source>
</reference>
<proteinExistence type="predicted"/>
<protein>
    <submittedName>
        <fullName evidence="1">Uncharacterized protein</fullName>
    </submittedName>
</protein>
<comment type="caution">
    <text evidence="1">The sequence shown here is derived from an EMBL/GenBank/DDBJ whole genome shotgun (WGS) entry which is preliminary data.</text>
</comment>
<keyword evidence="2" id="KW-1185">Reference proteome</keyword>
<dbReference type="EMBL" id="CM023476">
    <property type="protein sequence ID" value="KAH7941211.1"/>
    <property type="molecule type" value="Genomic_DNA"/>
</dbReference>
<dbReference type="Proteomes" id="UP000821865">
    <property type="component" value="Chromosome 7"/>
</dbReference>
<sequence>MKTFVLLALFGAALAADDFDRQCAPSADPGPCKGYFPKWWYNVLSGQCELFVYGGCQGNDNKYDTQKECEETCASAASGVYDASAVLPEVEHRRRSKYTPNVTSEYAAVAVNAGVDFETYCKPKADIGPCKGYFPRWWFNVQSGQCEQFIYGGCQGNKNNFKSRNACETSCLRRLMSLNINATRNFTLPGAKVDNFACLSKPDQGPCFAAIPRYYFDNSTSTCKEFTYGGCEGNPNNYETVEQCKASCAPETEYEAKCLARPETGPCRAHMVMWAYDAELGHCKTFVYGGCDGNANRYRTQEECEATCKHPPTELIEEYVLASRQLAEYYNTTEVDAISIPDLVSVPVPSNPVCHLPKVVGMCLAYMPRYYYNNVTRQCERFVYGGCQGNENNFLTFEQCNRTCKPTNPVCYKPKKVGPCLAYIPRYFYNATTKYCERFIYGGCQGNGNNFPELEMCLKTCTLKNHTCYLPKDSGPCFGYFPRYYYNTTTNSCEQFIYGGCRGNPNNFDTLEKCQSKCTMTLDPVCELPKKVGPCRGYFPRYYYNTTTDTCEPFIYGGCQGNANNFETLKKCETRCGGTHIHLALAVGLNPVCNETKRPGPCAGYFPRYYFNNVTKTCERFIYGGCQGNGNNFHTLEECNSTCWVSPPEECTYPADSGPCDAYMPRFFFNTLTKSCEQFVYGGCGGNANNFRTFEYCQSKCTKFLGVIPRA</sequence>
<gene>
    <name evidence="1" type="ORF">HPB49_011097</name>
</gene>
<evidence type="ECO:0000313" key="1">
    <source>
        <dbReference type="EMBL" id="KAH7941211.1"/>
    </source>
</evidence>